<sequence>MGNVAFTPKGDHIARTRIAQFTNSVINFHHREEEERHQKNLNENEQLKKQIAETALLCYAQFTEPLDRMHHTPDTSLITSQATARLLWSIILFGLWP</sequence>
<accession>A0AAE0ZYJ0</accession>
<dbReference type="EMBL" id="JAWDGP010003155">
    <property type="protein sequence ID" value="KAK3776982.1"/>
    <property type="molecule type" value="Genomic_DNA"/>
</dbReference>
<dbReference type="Proteomes" id="UP001283361">
    <property type="component" value="Unassembled WGS sequence"/>
</dbReference>
<protein>
    <submittedName>
        <fullName evidence="1">Uncharacterized protein</fullName>
    </submittedName>
</protein>
<evidence type="ECO:0000313" key="2">
    <source>
        <dbReference type="Proteomes" id="UP001283361"/>
    </source>
</evidence>
<comment type="caution">
    <text evidence="1">The sequence shown here is derived from an EMBL/GenBank/DDBJ whole genome shotgun (WGS) entry which is preliminary data.</text>
</comment>
<keyword evidence="2" id="KW-1185">Reference proteome</keyword>
<organism evidence="1 2">
    <name type="scientific">Elysia crispata</name>
    <name type="common">lettuce slug</name>
    <dbReference type="NCBI Taxonomy" id="231223"/>
    <lineage>
        <taxon>Eukaryota</taxon>
        <taxon>Metazoa</taxon>
        <taxon>Spiralia</taxon>
        <taxon>Lophotrochozoa</taxon>
        <taxon>Mollusca</taxon>
        <taxon>Gastropoda</taxon>
        <taxon>Heterobranchia</taxon>
        <taxon>Euthyneura</taxon>
        <taxon>Panpulmonata</taxon>
        <taxon>Sacoglossa</taxon>
        <taxon>Placobranchoidea</taxon>
        <taxon>Plakobranchidae</taxon>
        <taxon>Elysia</taxon>
    </lineage>
</organism>
<dbReference type="AlphaFoldDB" id="A0AAE0ZYJ0"/>
<reference evidence="1" key="1">
    <citation type="journal article" date="2023" name="G3 (Bethesda)">
        <title>A reference genome for the long-term kleptoplast-retaining sea slug Elysia crispata morphotype clarki.</title>
        <authorList>
            <person name="Eastman K.E."/>
            <person name="Pendleton A.L."/>
            <person name="Shaikh M.A."/>
            <person name="Suttiyut T."/>
            <person name="Ogas R."/>
            <person name="Tomko P."/>
            <person name="Gavelis G."/>
            <person name="Widhalm J.R."/>
            <person name="Wisecaver J.H."/>
        </authorList>
    </citation>
    <scope>NUCLEOTIDE SEQUENCE</scope>
    <source>
        <strain evidence="1">ECLA1</strain>
    </source>
</reference>
<proteinExistence type="predicted"/>
<gene>
    <name evidence="1" type="ORF">RRG08_004670</name>
</gene>
<evidence type="ECO:0000313" key="1">
    <source>
        <dbReference type="EMBL" id="KAK3776982.1"/>
    </source>
</evidence>
<name>A0AAE0ZYJ0_9GAST</name>